<keyword evidence="2" id="KW-0238">DNA-binding</keyword>
<dbReference type="PRINTS" id="PR00032">
    <property type="entry name" value="HTHARAC"/>
</dbReference>
<evidence type="ECO:0000256" key="1">
    <source>
        <dbReference type="ARBA" id="ARBA00023015"/>
    </source>
</evidence>
<dbReference type="Proteomes" id="UP000834611">
    <property type="component" value="Unassembled WGS sequence"/>
</dbReference>
<dbReference type="Proteomes" id="UP001159001">
    <property type="component" value="Unassembled WGS sequence"/>
</dbReference>
<dbReference type="AlphaFoldDB" id="A0A264VW05"/>
<dbReference type="EMBL" id="JAOWIN010000012">
    <property type="protein sequence ID" value="MDI9093959.1"/>
    <property type="molecule type" value="Genomic_DNA"/>
</dbReference>
<proteinExistence type="predicted"/>
<reference evidence="5" key="2">
    <citation type="submission" date="2020-05" db="EMBL/GenBank/DDBJ databases">
        <authorList>
            <person name="Delgado-Blas J."/>
        </authorList>
    </citation>
    <scope>NUCLEOTIDE SEQUENCE</scope>
    <source>
        <strain evidence="5">BB1453</strain>
    </source>
</reference>
<dbReference type="GO" id="GO:0003700">
    <property type="term" value="F:DNA-binding transcription factor activity"/>
    <property type="evidence" value="ECO:0007669"/>
    <property type="project" value="InterPro"/>
</dbReference>
<dbReference type="PANTHER" id="PTHR43280">
    <property type="entry name" value="ARAC-FAMILY TRANSCRIPTIONAL REGULATOR"/>
    <property type="match status" value="1"/>
</dbReference>
<dbReference type="GO" id="GO:0043565">
    <property type="term" value="F:sequence-specific DNA binding"/>
    <property type="evidence" value="ECO:0007669"/>
    <property type="project" value="InterPro"/>
</dbReference>
<dbReference type="PANTHER" id="PTHR43280:SF12">
    <property type="entry name" value="HTH-TYPE TRANSCRIPTIONAL REGULATOR CHBR"/>
    <property type="match status" value="1"/>
</dbReference>
<dbReference type="STRING" id="587.RB151_035240"/>
<sequence length="288" mass="33644">MMQALMNRTDTNAEIKLVQESELFNNKTFHVFIYNKVESASGLHQHDYYEYMIVLTGRCYQIINGKKVLLERGDFIFLPIGSHHESSYDFGPTRILNVGISKSFFDKHYLPLLPSYFVASQGYQLKNEFMAYIESVIASLNFRDSEFNEFIELVTFNVVNRLRHYREKSMRDDAPQWLKNTLEEMHDIAMFSESALQNMISITGKSQEYLTRATKRYYGKTPMQIINDIRINFAKKQLEITNYSITDIAFESGYSSPSLFVKKFKELTSLTPSDYRKNLFSVEQKMVG</sequence>
<dbReference type="EMBL" id="CAHPSF010000017">
    <property type="protein sequence ID" value="CAB5717138.1"/>
    <property type="molecule type" value="Genomic_DNA"/>
</dbReference>
<gene>
    <name evidence="5" type="primary">chbR</name>
    <name evidence="8" type="ORF">CHI95_06610</name>
    <name evidence="5" type="ORF">GHA_04274</name>
    <name evidence="6" type="ORF">KYI77_03680</name>
    <name evidence="7" type="ORF">OGX73_15145</name>
</gene>
<comment type="caution">
    <text evidence="8">The sequence shown here is derived from an EMBL/GenBank/DDBJ whole genome shotgun (WGS) entry which is preliminary data.</text>
</comment>
<evidence type="ECO:0000313" key="5">
    <source>
        <dbReference type="EMBL" id="CAB5717138.1"/>
    </source>
</evidence>
<dbReference type="Proteomes" id="UP000216001">
    <property type="component" value="Unassembled WGS sequence"/>
</dbReference>
<dbReference type="Gene3D" id="2.60.120.10">
    <property type="entry name" value="Jelly Rolls"/>
    <property type="match status" value="1"/>
</dbReference>
<dbReference type="InterPro" id="IPR014710">
    <property type="entry name" value="RmlC-like_jellyroll"/>
</dbReference>
<dbReference type="NCBIfam" id="NF007633">
    <property type="entry name" value="PRK10296.1"/>
    <property type="match status" value="1"/>
</dbReference>
<reference evidence="7" key="4">
    <citation type="submission" date="2022-10" db="EMBL/GenBank/DDBJ databases">
        <title>Bacterial isolates recovered from the One Health project in Brazil.</title>
        <authorList>
            <person name="Valiatti T.B."/>
            <person name="Santos F."/>
            <person name="Cayo R."/>
            <person name="Gales A.C."/>
        </authorList>
    </citation>
    <scope>NUCLEOTIDE SEQUENCE</scope>
    <source>
        <strain evidence="7">PVR188</strain>
    </source>
</reference>
<dbReference type="EMBL" id="NOWC01000005">
    <property type="protein sequence ID" value="OZS75558.1"/>
    <property type="molecule type" value="Genomic_DNA"/>
</dbReference>
<accession>A0A264VW05</accession>
<dbReference type="Pfam" id="PF12833">
    <property type="entry name" value="HTH_18"/>
    <property type="match status" value="1"/>
</dbReference>
<dbReference type="InterPro" id="IPR013096">
    <property type="entry name" value="Cupin_2"/>
</dbReference>
<evidence type="ECO:0000259" key="4">
    <source>
        <dbReference type="PROSITE" id="PS01124"/>
    </source>
</evidence>
<dbReference type="InterPro" id="IPR020449">
    <property type="entry name" value="Tscrpt_reg_AraC-type_HTH"/>
</dbReference>
<dbReference type="SUPFAM" id="SSF51215">
    <property type="entry name" value="Regulatory protein AraC"/>
    <property type="match status" value="1"/>
</dbReference>
<dbReference type="InterPro" id="IPR009057">
    <property type="entry name" value="Homeodomain-like_sf"/>
</dbReference>
<feature type="domain" description="HTH araC/xylS-type" evidence="4">
    <location>
        <begin position="172"/>
        <end position="278"/>
    </location>
</feature>
<reference evidence="8 9" key="1">
    <citation type="submission" date="2017-07" db="EMBL/GenBank/DDBJ databases">
        <title>blaIMP-27 on transferable plasmids in Proteus mirabilis and Providencia rettgeri.</title>
        <authorList>
            <person name="Potter R."/>
        </authorList>
    </citation>
    <scope>NUCLEOTIDE SEQUENCE [LARGE SCALE GENOMIC DNA]</scope>
    <source>
        <strain evidence="8 9">PR1</strain>
    </source>
</reference>
<evidence type="ECO:0000313" key="9">
    <source>
        <dbReference type="Proteomes" id="UP000216001"/>
    </source>
</evidence>
<dbReference type="InterPro" id="IPR037923">
    <property type="entry name" value="HTH-like"/>
</dbReference>
<dbReference type="Pfam" id="PF07883">
    <property type="entry name" value="Cupin_2"/>
    <property type="match status" value="1"/>
</dbReference>
<evidence type="ECO:0000313" key="7">
    <source>
        <dbReference type="EMBL" id="MDI9093959.1"/>
    </source>
</evidence>
<evidence type="ECO:0000256" key="3">
    <source>
        <dbReference type="ARBA" id="ARBA00023163"/>
    </source>
</evidence>
<dbReference type="EMBL" id="JAHWLI010000007">
    <property type="protein sequence ID" value="MBW3115560.1"/>
    <property type="molecule type" value="Genomic_DNA"/>
</dbReference>
<evidence type="ECO:0000313" key="6">
    <source>
        <dbReference type="EMBL" id="MBW3115560.1"/>
    </source>
</evidence>
<organism evidence="8 9">
    <name type="scientific">Providencia rettgeri</name>
    <dbReference type="NCBI Taxonomy" id="587"/>
    <lineage>
        <taxon>Bacteria</taxon>
        <taxon>Pseudomonadati</taxon>
        <taxon>Pseudomonadota</taxon>
        <taxon>Gammaproteobacteria</taxon>
        <taxon>Enterobacterales</taxon>
        <taxon>Morganellaceae</taxon>
        <taxon>Providencia</taxon>
    </lineage>
</organism>
<dbReference type="InterPro" id="IPR018060">
    <property type="entry name" value="HTH_AraC"/>
</dbReference>
<protein>
    <submittedName>
        <fullName evidence="5">Chb operon repressor</fullName>
    </submittedName>
    <submittedName>
        <fullName evidence="8">Transcriptional regulator ChbR</fullName>
    </submittedName>
</protein>
<keyword evidence="3" id="KW-0804">Transcription</keyword>
<dbReference type="PROSITE" id="PS00041">
    <property type="entry name" value="HTH_ARAC_FAMILY_1"/>
    <property type="match status" value="1"/>
</dbReference>
<dbReference type="SUPFAM" id="SSF46689">
    <property type="entry name" value="Homeodomain-like"/>
    <property type="match status" value="1"/>
</dbReference>
<dbReference type="GeneID" id="92275954"/>
<evidence type="ECO:0000313" key="8">
    <source>
        <dbReference type="EMBL" id="OZS75558.1"/>
    </source>
</evidence>
<dbReference type="SMART" id="SM00342">
    <property type="entry name" value="HTH_ARAC"/>
    <property type="match status" value="1"/>
</dbReference>
<dbReference type="PROSITE" id="PS01124">
    <property type="entry name" value="HTH_ARAC_FAMILY_2"/>
    <property type="match status" value="1"/>
</dbReference>
<dbReference type="RefSeq" id="WP_094961147.1">
    <property type="nucleotide sequence ID" value="NZ_ABDWLN020000016.1"/>
</dbReference>
<reference evidence="6" key="3">
    <citation type="submission" date="2021-07" db="EMBL/GenBank/DDBJ databases">
        <authorList>
            <person name="Stanton E."/>
        </authorList>
    </citation>
    <scope>NUCLEOTIDE SEQUENCE</scope>
    <source>
        <strain evidence="6">2021EL-01139</strain>
    </source>
</reference>
<dbReference type="Gene3D" id="1.10.10.60">
    <property type="entry name" value="Homeodomain-like"/>
    <property type="match status" value="1"/>
</dbReference>
<name>A0A264VW05_PRORE</name>
<dbReference type="Proteomes" id="UP001155882">
    <property type="component" value="Unassembled WGS sequence"/>
</dbReference>
<evidence type="ECO:0000256" key="2">
    <source>
        <dbReference type="ARBA" id="ARBA00023125"/>
    </source>
</evidence>
<keyword evidence="1" id="KW-0805">Transcription regulation</keyword>
<dbReference type="InterPro" id="IPR018062">
    <property type="entry name" value="HTH_AraC-typ_CS"/>
</dbReference>